<dbReference type="Proteomes" id="UP000659223">
    <property type="component" value="Unassembled WGS sequence"/>
</dbReference>
<dbReference type="EMBL" id="BMUT01000003">
    <property type="protein sequence ID" value="GGX74505.1"/>
    <property type="molecule type" value="Genomic_DNA"/>
</dbReference>
<proteinExistence type="predicted"/>
<sequence>MYGPGGIGKSTLLRRMMDHARTAGRLLVPAWSRPLHVTELEPLSEEQARRLLVAAEIRPELRDRVPAARRSNPSDVPRLGLRHLFDQ</sequence>
<dbReference type="SUPFAM" id="SSF52540">
    <property type="entry name" value="P-loop containing nucleoside triphosphate hydrolases"/>
    <property type="match status" value="1"/>
</dbReference>
<reference evidence="2" key="1">
    <citation type="journal article" date="2019" name="Int. J. Syst. Evol. Microbiol.">
        <title>The Global Catalogue of Microorganisms (GCM) 10K type strain sequencing project: providing services to taxonomists for standard genome sequencing and annotation.</title>
        <authorList>
            <consortium name="The Broad Institute Genomics Platform"/>
            <consortium name="The Broad Institute Genome Sequencing Center for Infectious Disease"/>
            <person name="Wu L."/>
            <person name="Ma J."/>
        </authorList>
    </citation>
    <scope>NUCLEOTIDE SEQUENCE [LARGE SCALE GENOMIC DNA]</scope>
    <source>
        <strain evidence="2">JCM 4586</strain>
    </source>
</reference>
<comment type="caution">
    <text evidence="1">The sequence shown here is derived from an EMBL/GenBank/DDBJ whole genome shotgun (WGS) entry which is preliminary data.</text>
</comment>
<evidence type="ECO:0008006" key="3">
    <source>
        <dbReference type="Google" id="ProtNLM"/>
    </source>
</evidence>
<evidence type="ECO:0000313" key="2">
    <source>
        <dbReference type="Proteomes" id="UP000659223"/>
    </source>
</evidence>
<name>A0ABQ2YAC7_9ACTN</name>
<accession>A0ABQ2YAC7</accession>
<protein>
    <recommendedName>
        <fullName evidence="3">ATP-binding protein</fullName>
    </recommendedName>
</protein>
<dbReference type="RefSeq" id="WP_190021260.1">
    <property type="nucleotide sequence ID" value="NZ_BMUT01000003.1"/>
</dbReference>
<gene>
    <name evidence="1" type="ORF">GCM10010324_19800</name>
</gene>
<organism evidence="1 2">
    <name type="scientific">Streptomyces hiroshimensis</name>
    <dbReference type="NCBI Taxonomy" id="66424"/>
    <lineage>
        <taxon>Bacteria</taxon>
        <taxon>Bacillati</taxon>
        <taxon>Actinomycetota</taxon>
        <taxon>Actinomycetes</taxon>
        <taxon>Kitasatosporales</taxon>
        <taxon>Streptomycetaceae</taxon>
        <taxon>Streptomyces</taxon>
    </lineage>
</organism>
<evidence type="ECO:0000313" key="1">
    <source>
        <dbReference type="EMBL" id="GGX74505.1"/>
    </source>
</evidence>
<keyword evidence="2" id="KW-1185">Reference proteome</keyword>
<dbReference type="InterPro" id="IPR027417">
    <property type="entry name" value="P-loop_NTPase"/>
</dbReference>